<sequence>MIKGKNINLRPMTAEDLELFYMWNTTQEHMGLYMNAELIYKDLFIEEMKKVLRTNSPFYMIIEDKEGMPIGVIDYFNSISSKVSIDFGILIAVSSNRGKGIGSEAISILINYLFNTKSIMRIQFMTRSDNESMNFLGKKLGFKLEGTLRKYSFDYGEYRDLNLFGITRDDWCKKKFK</sequence>
<protein>
    <submittedName>
        <fullName evidence="2">GNAT family N-acetyltransferase</fullName>
    </submittedName>
</protein>
<evidence type="ECO:0000313" key="3">
    <source>
        <dbReference type="Proteomes" id="UP000481872"/>
    </source>
</evidence>
<dbReference type="SUPFAM" id="SSF55729">
    <property type="entry name" value="Acyl-CoA N-acyltransferases (Nat)"/>
    <property type="match status" value="1"/>
</dbReference>
<comment type="caution">
    <text evidence="2">The sequence shown here is derived from an EMBL/GenBank/DDBJ whole genome shotgun (WGS) entry which is preliminary data.</text>
</comment>
<organism evidence="2 3">
    <name type="scientific">Clostridium senegalense</name>
    <dbReference type="NCBI Taxonomy" id="1465809"/>
    <lineage>
        <taxon>Bacteria</taxon>
        <taxon>Bacillati</taxon>
        <taxon>Bacillota</taxon>
        <taxon>Clostridia</taxon>
        <taxon>Eubacteriales</taxon>
        <taxon>Clostridiaceae</taxon>
        <taxon>Clostridium</taxon>
    </lineage>
</organism>
<accession>A0A6M0H0G2</accession>
<dbReference type="InterPro" id="IPR000182">
    <property type="entry name" value="GNAT_dom"/>
</dbReference>
<dbReference type="PROSITE" id="PS51186">
    <property type="entry name" value="GNAT"/>
    <property type="match status" value="1"/>
</dbReference>
<dbReference type="InterPro" id="IPR016181">
    <property type="entry name" value="Acyl_CoA_acyltransferase"/>
</dbReference>
<dbReference type="Gene3D" id="3.40.630.30">
    <property type="match status" value="1"/>
</dbReference>
<dbReference type="AlphaFoldDB" id="A0A6M0H0G2"/>
<dbReference type="EMBL" id="JAAGPU010000006">
    <property type="protein sequence ID" value="NEU04296.1"/>
    <property type="molecule type" value="Genomic_DNA"/>
</dbReference>
<evidence type="ECO:0000259" key="1">
    <source>
        <dbReference type="PROSITE" id="PS51186"/>
    </source>
</evidence>
<dbReference type="GO" id="GO:0016747">
    <property type="term" value="F:acyltransferase activity, transferring groups other than amino-acyl groups"/>
    <property type="evidence" value="ECO:0007669"/>
    <property type="project" value="InterPro"/>
</dbReference>
<name>A0A6M0H0G2_9CLOT</name>
<dbReference type="RefSeq" id="WP_199869460.1">
    <property type="nucleotide sequence ID" value="NZ_JAAGPU010000006.1"/>
</dbReference>
<dbReference type="PANTHER" id="PTHR43415">
    <property type="entry name" value="SPERMIDINE N(1)-ACETYLTRANSFERASE"/>
    <property type="match status" value="1"/>
</dbReference>
<feature type="domain" description="N-acetyltransferase" evidence="1">
    <location>
        <begin position="7"/>
        <end position="162"/>
    </location>
</feature>
<dbReference type="Pfam" id="PF13302">
    <property type="entry name" value="Acetyltransf_3"/>
    <property type="match status" value="1"/>
</dbReference>
<keyword evidence="2" id="KW-0808">Transferase</keyword>
<dbReference type="PANTHER" id="PTHR43415:SF3">
    <property type="entry name" value="GNAT-FAMILY ACETYLTRANSFERASE"/>
    <property type="match status" value="1"/>
</dbReference>
<gene>
    <name evidence="2" type="ORF">G3M99_05345</name>
</gene>
<dbReference type="Proteomes" id="UP000481872">
    <property type="component" value="Unassembled WGS sequence"/>
</dbReference>
<evidence type="ECO:0000313" key="2">
    <source>
        <dbReference type="EMBL" id="NEU04296.1"/>
    </source>
</evidence>
<proteinExistence type="predicted"/>
<reference evidence="2 3" key="1">
    <citation type="submission" date="2020-02" db="EMBL/GenBank/DDBJ databases">
        <title>Genome assembly of a novel Clostridium senegalense strain.</title>
        <authorList>
            <person name="Gupta T.B."/>
            <person name="Jauregui R."/>
            <person name="Maclean P."/>
            <person name="Nawarathana A."/>
            <person name="Brightwell G."/>
        </authorList>
    </citation>
    <scope>NUCLEOTIDE SEQUENCE [LARGE SCALE GENOMIC DNA]</scope>
    <source>
        <strain evidence="2 3">AGRFS4</strain>
    </source>
</reference>
<keyword evidence="3" id="KW-1185">Reference proteome</keyword>